<accession>C0P5K4</accession>
<feature type="compositionally biased region" description="Low complexity" evidence="1">
    <location>
        <begin position="88"/>
        <end position="101"/>
    </location>
</feature>
<sequence>MPEEAVGDAHEDVLAVLRVALDAHGAVPQAEHLDAGLVRPRQHLGAGGQLPHLVVVELDHRHVHRQLQRREQPRRRRRRVDAAHPDVPALGRPPGAPAQRPAQDAVKACPEFRRSGEIACAGTWEGTRSRARPLGDWSGRPRAGTTLAVASSPQKQPLRETRHAICVLPSSSGPRGGIWFKIERNYRGSVWRNC</sequence>
<dbReference type="AlphaFoldDB" id="C0P5K4"/>
<name>C0P5K4_MAIZE</name>
<proteinExistence type="evidence at transcript level"/>
<evidence type="ECO:0000313" key="2">
    <source>
        <dbReference type="EMBL" id="ACN28270.1"/>
    </source>
</evidence>
<feature type="compositionally biased region" description="Basic residues" evidence="1">
    <location>
        <begin position="63"/>
        <end position="79"/>
    </location>
</feature>
<feature type="region of interest" description="Disordered" evidence="1">
    <location>
        <begin position="63"/>
        <end position="101"/>
    </location>
</feature>
<reference evidence="2" key="2">
    <citation type="submission" date="2012-06" db="EMBL/GenBank/DDBJ databases">
        <authorList>
            <person name="Yu Y."/>
            <person name="Currie J."/>
            <person name="Lomeli R."/>
            <person name="Angelova A."/>
            <person name="Collura K."/>
            <person name="Wissotski M."/>
            <person name="Campos D."/>
            <person name="Kudrna D."/>
            <person name="Golser W."/>
            <person name="Ashely E."/>
            <person name="Descour A."/>
            <person name="Fernandes J."/>
            <person name="Soderlund C."/>
            <person name="Walbot V."/>
        </authorList>
    </citation>
    <scope>NUCLEOTIDE SEQUENCE</scope>
    <source>
        <strain evidence="2">B73</strain>
    </source>
</reference>
<protein>
    <submittedName>
        <fullName evidence="2">Uncharacterized protein</fullName>
    </submittedName>
</protein>
<reference evidence="2" key="1">
    <citation type="journal article" date="2009" name="PLoS Genet.">
        <title>Sequencing, mapping, and analysis of 27,455 maize full-length cDNAs.</title>
        <authorList>
            <person name="Soderlund C."/>
            <person name="Descour A."/>
            <person name="Kudrna D."/>
            <person name="Bomhoff M."/>
            <person name="Boyd L."/>
            <person name="Currie J."/>
            <person name="Angelova A."/>
            <person name="Collura K."/>
            <person name="Wissotski M."/>
            <person name="Ashley E."/>
            <person name="Morrow D."/>
            <person name="Fernandes J."/>
            <person name="Walbot V."/>
            <person name="Yu Y."/>
        </authorList>
    </citation>
    <scope>NUCLEOTIDE SEQUENCE</scope>
    <source>
        <strain evidence="2">B73</strain>
    </source>
</reference>
<organism evidence="2">
    <name type="scientific">Zea mays</name>
    <name type="common">Maize</name>
    <dbReference type="NCBI Taxonomy" id="4577"/>
    <lineage>
        <taxon>Eukaryota</taxon>
        <taxon>Viridiplantae</taxon>
        <taxon>Streptophyta</taxon>
        <taxon>Embryophyta</taxon>
        <taxon>Tracheophyta</taxon>
        <taxon>Spermatophyta</taxon>
        <taxon>Magnoliopsida</taxon>
        <taxon>Liliopsida</taxon>
        <taxon>Poales</taxon>
        <taxon>Poaceae</taxon>
        <taxon>PACMAD clade</taxon>
        <taxon>Panicoideae</taxon>
        <taxon>Andropogonodae</taxon>
        <taxon>Andropogoneae</taxon>
        <taxon>Tripsacinae</taxon>
        <taxon>Zea</taxon>
    </lineage>
</organism>
<dbReference type="EMBL" id="BT063573">
    <property type="protein sequence ID" value="ACN28270.1"/>
    <property type="molecule type" value="mRNA"/>
</dbReference>
<evidence type="ECO:0000256" key="1">
    <source>
        <dbReference type="SAM" id="MobiDB-lite"/>
    </source>
</evidence>